<dbReference type="PaxDb" id="39947-A0A0P0VJH6"/>
<protein>
    <submittedName>
        <fullName evidence="2">Os02g0514150 protein</fullName>
    </submittedName>
</protein>
<dbReference type="STRING" id="39947.A0A0P0VJH6"/>
<dbReference type="Proteomes" id="UP000059680">
    <property type="component" value="Chromosome 2"/>
</dbReference>
<proteinExistence type="evidence at protein level"/>
<dbReference type="Gramene" id="Os02t0514150-00">
    <property type="protein sequence ID" value="Os02t0514150-00"/>
    <property type="gene ID" value="Os02g0514150"/>
</dbReference>
<reference evidence="2 3" key="3">
    <citation type="journal article" date="2013" name="Rice">
        <title>Improvement of the Oryza sativa Nipponbare reference genome using next generation sequence and optical map data.</title>
        <authorList>
            <person name="Kawahara Y."/>
            <person name="de la Bastide M."/>
            <person name="Hamilton J.P."/>
            <person name="Kanamori H."/>
            <person name="McCombie W.R."/>
            <person name="Ouyang S."/>
            <person name="Schwartz D.C."/>
            <person name="Tanaka T."/>
            <person name="Wu J."/>
            <person name="Zhou S."/>
            <person name="Childs K.L."/>
            <person name="Davidson R.M."/>
            <person name="Lin H."/>
            <person name="Quesada-Ocampo L."/>
            <person name="Vaillancourt B."/>
            <person name="Sakai H."/>
            <person name="Lee S.S."/>
            <person name="Kim J."/>
            <person name="Numa H."/>
            <person name="Itoh T."/>
            <person name="Buell C.R."/>
            <person name="Matsumoto T."/>
        </authorList>
    </citation>
    <scope>NUCLEOTIDE SEQUENCE [LARGE SCALE GENOMIC DNA]</scope>
    <source>
        <strain evidence="3">cv. Nipponbare</strain>
    </source>
</reference>
<sequence>MAGVAASDSVPLRRADDNDDTSLPSLRLACDCLILLSLLWIGWTQCLSSDLDHISLISLFEFKICLKICSKFLKDFRNFGISLTP</sequence>
<accession>A0A0P0VJH6</accession>
<evidence type="ECO:0000313" key="2">
    <source>
        <dbReference type="EMBL" id="BAS78880.1"/>
    </source>
</evidence>
<dbReference type="EMBL" id="AP014958">
    <property type="protein sequence ID" value="BAS78880.1"/>
    <property type="molecule type" value="Genomic_DNA"/>
</dbReference>
<keyword evidence="4" id="KW-1267">Proteomics identification</keyword>
<evidence type="ECO:0000256" key="1">
    <source>
        <dbReference type="SAM" id="MobiDB-lite"/>
    </source>
</evidence>
<gene>
    <name evidence="2" type="ordered locus">Os02g0514150</name>
    <name evidence="2" type="ORF">OSNPB_020514150</name>
</gene>
<name>A0A0P0VJH6_ORYSJ</name>
<dbReference type="AlphaFoldDB" id="A0A0P0VJH6"/>
<feature type="non-terminal residue" evidence="2">
    <location>
        <position position="85"/>
    </location>
</feature>
<feature type="region of interest" description="Disordered" evidence="1">
    <location>
        <begin position="1"/>
        <end position="23"/>
    </location>
</feature>
<keyword evidence="3" id="KW-1185">Reference proteome</keyword>
<dbReference type="InParanoid" id="A0A0P0VJH6"/>
<reference evidence="2 3" key="2">
    <citation type="journal article" date="2013" name="Plant Cell Physiol.">
        <title>Rice Annotation Project Database (RAP-DB): an integrative and interactive database for rice genomics.</title>
        <authorList>
            <person name="Sakai H."/>
            <person name="Lee S.S."/>
            <person name="Tanaka T."/>
            <person name="Numa H."/>
            <person name="Kim J."/>
            <person name="Kawahara Y."/>
            <person name="Wakimoto H."/>
            <person name="Yang C.C."/>
            <person name="Iwamoto M."/>
            <person name="Abe T."/>
            <person name="Yamada Y."/>
            <person name="Muto A."/>
            <person name="Inokuchi H."/>
            <person name="Ikemura T."/>
            <person name="Matsumoto T."/>
            <person name="Sasaki T."/>
            <person name="Itoh T."/>
        </authorList>
    </citation>
    <scope>NUCLEOTIDE SEQUENCE [LARGE SCALE GENOMIC DNA]</scope>
    <source>
        <strain evidence="3">cv. Nipponbare</strain>
    </source>
</reference>
<evidence type="ECO:0000313" key="3">
    <source>
        <dbReference type="Proteomes" id="UP000059680"/>
    </source>
</evidence>
<reference evidence="3" key="1">
    <citation type="journal article" date="2005" name="Nature">
        <title>The map-based sequence of the rice genome.</title>
        <authorList>
            <consortium name="International rice genome sequencing project (IRGSP)"/>
            <person name="Matsumoto T."/>
            <person name="Wu J."/>
            <person name="Kanamori H."/>
            <person name="Katayose Y."/>
            <person name="Fujisawa M."/>
            <person name="Namiki N."/>
            <person name="Mizuno H."/>
            <person name="Yamamoto K."/>
            <person name="Antonio B.A."/>
            <person name="Baba T."/>
            <person name="Sakata K."/>
            <person name="Nagamura Y."/>
            <person name="Aoki H."/>
            <person name="Arikawa K."/>
            <person name="Arita K."/>
            <person name="Bito T."/>
            <person name="Chiden Y."/>
            <person name="Fujitsuka N."/>
            <person name="Fukunaka R."/>
            <person name="Hamada M."/>
            <person name="Harada C."/>
            <person name="Hayashi A."/>
            <person name="Hijishita S."/>
            <person name="Honda M."/>
            <person name="Hosokawa S."/>
            <person name="Ichikawa Y."/>
            <person name="Idonuma A."/>
            <person name="Iijima M."/>
            <person name="Ikeda M."/>
            <person name="Ikeno M."/>
            <person name="Ito K."/>
            <person name="Ito S."/>
            <person name="Ito T."/>
            <person name="Ito Y."/>
            <person name="Ito Y."/>
            <person name="Iwabuchi A."/>
            <person name="Kamiya K."/>
            <person name="Karasawa W."/>
            <person name="Kurita K."/>
            <person name="Katagiri S."/>
            <person name="Kikuta A."/>
            <person name="Kobayashi H."/>
            <person name="Kobayashi N."/>
            <person name="Machita K."/>
            <person name="Maehara T."/>
            <person name="Masukawa M."/>
            <person name="Mizubayashi T."/>
            <person name="Mukai Y."/>
            <person name="Nagasaki H."/>
            <person name="Nagata Y."/>
            <person name="Naito S."/>
            <person name="Nakashima M."/>
            <person name="Nakama Y."/>
            <person name="Nakamichi Y."/>
            <person name="Nakamura M."/>
            <person name="Meguro A."/>
            <person name="Negishi M."/>
            <person name="Ohta I."/>
            <person name="Ohta T."/>
            <person name="Okamoto M."/>
            <person name="Ono N."/>
            <person name="Saji S."/>
            <person name="Sakaguchi M."/>
            <person name="Sakai K."/>
            <person name="Shibata M."/>
            <person name="Shimokawa T."/>
            <person name="Song J."/>
            <person name="Takazaki Y."/>
            <person name="Terasawa K."/>
            <person name="Tsugane M."/>
            <person name="Tsuji K."/>
            <person name="Ueda S."/>
            <person name="Waki K."/>
            <person name="Yamagata H."/>
            <person name="Yamamoto M."/>
            <person name="Yamamoto S."/>
            <person name="Yamane H."/>
            <person name="Yoshiki S."/>
            <person name="Yoshihara R."/>
            <person name="Yukawa K."/>
            <person name="Zhong H."/>
            <person name="Yano M."/>
            <person name="Yuan Q."/>
            <person name="Ouyang S."/>
            <person name="Liu J."/>
            <person name="Jones K.M."/>
            <person name="Gansberger K."/>
            <person name="Moffat K."/>
            <person name="Hill J."/>
            <person name="Bera J."/>
            <person name="Fadrosh D."/>
            <person name="Jin S."/>
            <person name="Johri S."/>
            <person name="Kim M."/>
            <person name="Overton L."/>
            <person name="Reardon M."/>
            <person name="Tsitrin T."/>
            <person name="Vuong H."/>
            <person name="Weaver B."/>
            <person name="Ciecko A."/>
            <person name="Tallon L."/>
            <person name="Jackson J."/>
            <person name="Pai G."/>
            <person name="Aken S.V."/>
            <person name="Utterback T."/>
            <person name="Reidmuller S."/>
            <person name="Feldblyum T."/>
            <person name="Hsiao J."/>
            <person name="Zismann V."/>
            <person name="Iobst S."/>
            <person name="de Vazeille A.R."/>
            <person name="Buell C.R."/>
            <person name="Ying K."/>
            <person name="Li Y."/>
            <person name="Lu T."/>
            <person name="Huang Y."/>
            <person name="Zhao Q."/>
            <person name="Feng Q."/>
            <person name="Zhang L."/>
            <person name="Zhu J."/>
            <person name="Weng Q."/>
            <person name="Mu J."/>
            <person name="Lu Y."/>
            <person name="Fan D."/>
            <person name="Liu Y."/>
            <person name="Guan J."/>
            <person name="Zhang Y."/>
            <person name="Yu S."/>
            <person name="Liu X."/>
            <person name="Zhang Y."/>
            <person name="Hong G."/>
            <person name="Han B."/>
            <person name="Choisne N."/>
            <person name="Demange N."/>
            <person name="Orjeda G."/>
            <person name="Samain S."/>
            <person name="Cattolico L."/>
            <person name="Pelletier E."/>
            <person name="Couloux A."/>
            <person name="Segurens B."/>
            <person name="Wincker P."/>
            <person name="D'Hont A."/>
            <person name="Scarpelli C."/>
            <person name="Weissenbach J."/>
            <person name="Salanoubat M."/>
            <person name="Quetier F."/>
            <person name="Yu Y."/>
            <person name="Kim H.R."/>
            <person name="Rambo T."/>
            <person name="Currie J."/>
            <person name="Collura K."/>
            <person name="Luo M."/>
            <person name="Yang T."/>
            <person name="Ammiraju J.S.S."/>
            <person name="Engler F."/>
            <person name="Soderlund C."/>
            <person name="Wing R.A."/>
            <person name="Palmer L.E."/>
            <person name="de la Bastide M."/>
            <person name="Spiegel L."/>
            <person name="Nascimento L."/>
            <person name="Zutavern T."/>
            <person name="O'Shaughnessy A."/>
            <person name="Dike S."/>
            <person name="Dedhia N."/>
            <person name="Preston R."/>
            <person name="Balija V."/>
            <person name="McCombie W.R."/>
            <person name="Chow T."/>
            <person name="Chen H."/>
            <person name="Chung M."/>
            <person name="Chen C."/>
            <person name="Shaw J."/>
            <person name="Wu H."/>
            <person name="Hsiao K."/>
            <person name="Chao Y."/>
            <person name="Chu M."/>
            <person name="Cheng C."/>
            <person name="Hour A."/>
            <person name="Lee P."/>
            <person name="Lin S."/>
            <person name="Lin Y."/>
            <person name="Liou J."/>
            <person name="Liu S."/>
            <person name="Hsing Y."/>
            <person name="Raghuvanshi S."/>
            <person name="Mohanty A."/>
            <person name="Bharti A.K."/>
            <person name="Gaur A."/>
            <person name="Gupta V."/>
            <person name="Kumar D."/>
            <person name="Ravi V."/>
            <person name="Vij S."/>
            <person name="Kapur A."/>
            <person name="Khurana P."/>
            <person name="Khurana P."/>
            <person name="Khurana J.P."/>
            <person name="Tyagi A.K."/>
            <person name="Gaikwad K."/>
            <person name="Singh A."/>
            <person name="Dalal V."/>
            <person name="Srivastava S."/>
            <person name="Dixit A."/>
            <person name="Pal A.K."/>
            <person name="Ghazi I.A."/>
            <person name="Yadav M."/>
            <person name="Pandit A."/>
            <person name="Bhargava A."/>
            <person name="Sureshbabu K."/>
            <person name="Batra K."/>
            <person name="Sharma T.R."/>
            <person name="Mohapatra T."/>
            <person name="Singh N.K."/>
            <person name="Messing J."/>
            <person name="Nelson A.B."/>
            <person name="Fuks G."/>
            <person name="Kavchok S."/>
            <person name="Keizer G."/>
            <person name="Linton E."/>
            <person name="Llaca V."/>
            <person name="Song R."/>
            <person name="Tanyolac B."/>
            <person name="Young S."/>
            <person name="Ho-Il K."/>
            <person name="Hahn J.H."/>
            <person name="Sangsakoo G."/>
            <person name="Vanavichit A."/>
            <person name="de Mattos Luiz.A.T."/>
            <person name="Zimmer P.D."/>
            <person name="Malone G."/>
            <person name="Dellagostin O."/>
            <person name="de Oliveira A.C."/>
            <person name="Bevan M."/>
            <person name="Bancroft I."/>
            <person name="Minx P."/>
            <person name="Cordum H."/>
            <person name="Wilson R."/>
            <person name="Cheng Z."/>
            <person name="Jin W."/>
            <person name="Jiang J."/>
            <person name="Leong S.A."/>
            <person name="Iwama H."/>
            <person name="Gojobori T."/>
            <person name="Itoh T."/>
            <person name="Niimura Y."/>
            <person name="Fujii Y."/>
            <person name="Habara T."/>
            <person name="Sakai H."/>
            <person name="Sato Y."/>
            <person name="Wilson G."/>
            <person name="Kumar K."/>
            <person name="McCouch S."/>
            <person name="Juretic N."/>
            <person name="Hoen D."/>
            <person name="Wright S."/>
            <person name="Bruskiewich R."/>
            <person name="Bureau T."/>
            <person name="Miyao A."/>
            <person name="Hirochika H."/>
            <person name="Nishikawa T."/>
            <person name="Kadowaki K."/>
            <person name="Sugiura M."/>
            <person name="Burr B."/>
            <person name="Sasaki T."/>
        </authorList>
    </citation>
    <scope>NUCLEOTIDE SEQUENCE [LARGE SCALE GENOMIC DNA]</scope>
    <source>
        <strain evidence="3">cv. Nipponbare</strain>
    </source>
</reference>
<evidence type="ECO:0007829" key="4">
    <source>
        <dbReference type="PeptideAtlas" id="A0A0P0VJH6"/>
    </source>
</evidence>
<organism evidence="2 3">
    <name type="scientific">Oryza sativa subsp. japonica</name>
    <name type="common">Rice</name>
    <dbReference type="NCBI Taxonomy" id="39947"/>
    <lineage>
        <taxon>Eukaryota</taxon>
        <taxon>Viridiplantae</taxon>
        <taxon>Streptophyta</taxon>
        <taxon>Embryophyta</taxon>
        <taxon>Tracheophyta</taxon>
        <taxon>Spermatophyta</taxon>
        <taxon>Magnoliopsida</taxon>
        <taxon>Liliopsida</taxon>
        <taxon>Poales</taxon>
        <taxon>Poaceae</taxon>
        <taxon>BOP clade</taxon>
        <taxon>Oryzoideae</taxon>
        <taxon>Oryzeae</taxon>
        <taxon>Oryzinae</taxon>
        <taxon>Oryza</taxon>
        <taxon>Oryza sativa</taxon>
    </lineage>
</organism>